<evidence type="ECO:0000256" key="7">
    <source>
        <dbReference type="ARBA" id="ARBA00055169"/>
    </source>
</evidence>
<feature type="domain" description="THIF-type NAD/FAD binding fold" evidence="14">
    <location>
        <begin position="12"/>
        <end position="246"/>
    </location>
</feature>
<comment type="caution">
    <text evidence="15">The sequence shown here is derived from an EMBL/GenBank/DDBJ whole genome shotgun (WGS) entry which is preliminary data.</text>
</comment>
<keyword evidence="15" id="KW-0548">Nucleotidyltransferase</keyword>
<evidence type="ECO:0000313" key="16">
    <source>
        <dbReference type="Proteomes" id="UP000246569"/>
    </source>
</evidence>
<dbReference type="EC" id="2.7.7.80" evidence="9"/>
<evidence type="ECO:0000313" key="15">
    <source>
        <dbReference type="EMBL" id="PWV58692.1"/>
    </source>
</evidence>
<dbReference type="Pfam" id="PF00899">
    <property type="entry name" value="ThiF"/>
    <property type="match status" value="1"/>
</dbReference>
<name>A0A317MQ37_9GAMM</name>
<dbReference type="InterPro" id="IPR045886">
    <property type="entry name" value="ThiF/MoeB/HesA"/>
</dbReference>
<dbReference type="EMBL" id="QGTJ01000014">
    <property type="protein sequence ID" value="PWV58692.1"/>
    <property type="molecule type" value="Genomic_DNA"/>
</dbReference>
<evidence type="ECO:0000256" key="11">
    <source>
        <dbReference type="ARBA" id="ARBA00075110"/>
    </source>
</evidence>
<evidence type="ECO:0000256" key="4">
    <source>
        <dbReference type="ARBA" id="ARBA00022741"/>
    </source>
</evidence>
<dbReference type="InterPro" id="IPR000594">
    <property type="entry name" value="ThiF_NAD_FAD-bd"/>
</dbReference>
<dbReference type="GO" id="GO:0005829">
    <property type="term" value="C:cytosol"/>
    <property type="evidence" value="ECO:0007669"/>
    <property type="project" value="TreeGrafter"/>
</dbReference>
<comment type="subunit">
    <text evidence="8">Homodimer. Forms a stable heterotetrameric complex of 2 MoeB and 2 MoaD during adenylation of MoaD.</text>
</comment>
<evidence type="ECO:0000256" key="3">
    <source>
        <dbReference type="ARBA" id="ARBA00022679"/>
    </source>
</evidence>
<evidence type="ECO:0000256" key="6">
    <source>
        <dbReference type="ARBA" id="ARBA00052218"/>
    </source>
</evidence>
<dbReference type="PANTHER" id="PTHR10953:SF102">
    <property type="entry name" value="ADENYLYLTRANSFERASE AND SULFURTRANSFERASE MOCS3"/>
    <property type="match status" value="1"/>
</dbReference>
<evidence type="ECO:0000256" key="10">
    <source>
        <dbReference type="ARBA" id="ARBA00073635"/>
    </source>
</evidence>
<dbReference type="Gene3D" id="3.40.50.720">
    <property type="entry name" value="NAD(P)-binding Rossmann-like Domain"/>
    <property type="match status" value="1"/>
</dbReference>
<evidence type="ECO:0000259" key="14">
    <source>
        <dbReference type="Pfam" id="PF00899"/>
    </source>
</evidence>
<gene>
    <name evidence="15" type="ORF">C7443_11418</name>
</gene>
<dbReference type="NCBIfam" id="NF004281">
    <property type="entry name" value="PRK05690.1"/>
    <property type="match status" value="1"/>
</dbReference>
<dbReference type="AlphaFoldDB" id="A0A317MQ37"/>
<keyword evidence="16" id="KW-1185">Reference proteome</keyword>
<dbReference type="FunFam" id="3.40.50.720:FF:000033">
    <property type="entry name" value="Adenylyltransferase and sulfurtransferase MOCS3"/>
    <property type="match status" value="1"/>
</dbReference>
<dbReference type="SUPFAM" id="SSF69572">
    <property type="entry name" value="Activating enzymes of the ubiquitin-like proteins"/>
    <property type="match status" value="1"/>
</dbReference>
<comment type="function">
    <text evidence="7">Catalyzes the adenylation by ATP of the carboxyl group of the C-terminal glycine of sulfur carrier protein MoaD.</text>
</comment>
<protein>
    <recommendedName>
        <fullName evidence="10">Molybdopterin-synthase adenylyltransferase</fullName>
        <ecNumber evidence="9">2.7.7.80</ecNumber>
    </recommendedName>
    <alternativeName>
        <fullName evidence="13">MoaD protein adenylase</fullName>
    </alternativeName>
    <alternativeName>
        <fullName evidence="11">Molybdopterin-converting factor subunit 1 adenylase</fullName>
    </alternativeName>
    <alternativeName>
        <fullName evidence="12">Sulfur carrier protein MoaD adenylyltransferase</fullName>
    </alternativeName>
</protein>
<evidence type="ECO:0000256" key="9">
    <source>
        <dbReference type="ARBA" id="ARBA00066884"/>
    </source>
</evidence>
<keyword evidence="5" id="KW-0067">ATP-binding</keyword>
<dbReference type="GO" id="GO:0008641">
    <property type="term" value="F:ubiquitin-like modifier activating enzyme activity"/>
    <property type="evidence" value="ECO:0007669"/>
    <property type="project" value="InterPro"/>
</dbReference>
<evidence type="ECO:0000256" key="5">
    <source>
        <dbReference type="ARBA" id="ARBA00022840"/>
    </source>
</evidence>
<organism evidence="15 16">
    <name type="scientific">Plasticicumulans acidivorans</name>
    <dbReference type="NCBI Taxonomy" id="886464"/>
    <lineage>
        <taxon>Bacteria</taxon>
        <taxon>Pseudomonadati</taxon>
        <taxon>Pseudomonadota</taxon>
        <taxon>Gammaproteobacteria</taxon>
        <taxon>Candidatus Competibacteraceae</taxon>
        <taxon>Plasticicumulans</taxon>
    </lineage>
</organism>
<dbReference type="CDD" id="cd00757">
    <property type="entry name" value="ThiF_MoeB_HesA_family"/>
    <property type="match status" value="1"/>
</dbReference>
<proteinExistence type="inferred from homology"/>
<dbReference type="InterPro" id="IPR035985">
    <property type="entry name" value="Ubiquitin-activating_enz"/>
</dbReference>
<dbReference type="GO" id="GO:0061605">
    <property type="term" value="F:molybdopterin-synthase adenylyltransferase activity"/>
    <property type="evidence" value="ECO:0007669"/>
    <property type="project" value="UniProtKB-EC"/>
</dbReference>
<comment type="similarity">
    <text evidence="2">Belongs to the HesA/MoeB/ThiF family.</text>
</comment>
<dbReference type="GO" id="GO:0004792">
    <property type="term" value="F:thiosulfate-cyanide sulfurtransferase activity"/>
    <property type="evidence" value="ECO:0007669"/>
    <property type="project" value="TreeGrafter"/>
</dbReference>
<evidence type="ECO:0000256" key="12">
    <source>
        <dbReference type="ARBA" id="ARBA00075328"/>
    </source>
</evidence>
<comment type="pathway">
    <text evidence="1">Cofactor biosynthesis; molybdopterin biosynthesis.</text>
</comment>
<evidence type="ECO:0000256" key="13">
    <source>
        <dbReference type="ARBA" id="ARBA00078531"/>
    </source>
</evidence>
<evidence type="ECO:0000256" key="8">
    <source>
        <dbReference type="ARBA" id="ARBA00063809"/>
    </source>
</evidence>
<sequence length="252" mass="26863">MNDLTDGELLRYARQIMLPSIDYAGQQRLRAAHALVIGLGGLGSPVALYLAAAGVGRLTLIDDDRVDLSNLQRQIAHATPDIGSAKALSAAHRCTSINPHTTVETLTHRLSPQELRSRIASVDAVLDCCDNFATRFAINEACLAARRPLISGAAIRWEGQVAVFDARVAGSACYRCLYPDIDDVAETCTQSGVIAPLTGVIGSLQATETLKLLAATGTTLAGRLLRYDALRGQLRVSQLPRDPDCPSCNALT</sequence>
<dbReference type="Proteomes" id="UP000246569">
    <property type="component" value="Unassembled WGS sequence"/>
</dbReference>
<dbReference type="OrthoDB" id="9804286at2"/>
<reference evidence="15 16" key="1">
    <citation type="submission" date="2018-05" db="EMBL/GenBank/DDBJ databases">
        <title>Genomic Encyclopedia of Type Strains, Phase IV (KMG-IV): sequencing the most valuable type-strain genomes for metagenomic binning, comparative biology and taxonomic classification.</title>
        <authorList>
            <person name="Goeker M."/>
        </authorList>
    </citation>
    <scope>NUCLEOTIDE SEQUENCE [LARGE SCALE GENOMIC DNA]</scope>
    <source>
        <strain evidence="15 16">DSM 23606</strain>
    </source>
</reference>
<accession>A0A317MQ37</accession>
<dbReference type="GO" id="GO:0008146">
    <property type="term" value="F:sulfotransferase activity"/>
    <property type="evidence" value="ECO:0007669"/>
    <property type="project" value="TreeGrafter"/>
</dbReference>
<dbReference type="GO" id="GO:0005524">
    <property type="term" value="F:ATP binding"/>
    <property type="evidence" value="ECO:0007669"/>
    <property type="project" value="UniProtKB-KW"/>
</dbReference>
<evidence type="ECO:0000256" key="2">
    <source>
        <dbReference type="ARBA" id="ARBA00009919"/>
    </source>
</evidence>
<keyword evidence="4" id="KW-0547">Nucleotide-binding</keyword>
<dbReference type="RefSeq" id="WP_110020240.1">
    <property type="nucleotide sequence ID" value="NZ_QGTJ01000014.1"/>
</dbReference>
<keyword evidence="3 15" id="KW-0808">Transferase</keyword>
<evidence type="ECO:0000256" key="1">
    <source>
        <dbReference type="ARBA" id="ARBA00005046"/>
    </source>
</evidence>
<comment type="catalytic activity">
    <reaction evidence="6">
        <text>[molybdopterin-synthase sulfur-carrier protein]-C-terminal Gly-Gly + ATP + H(+) = [molybdopterin-synthase sulfur-carrier protein]-C-terminal Gly-Gly-AMP + diphosphate</text>
        <dbReference type="Rhea" id="RHEA:43616"/>
        <dbReference type="Rhea" id="RHEA-COMP:12159"/>
        <dbReference type="Rhea" id="RHEA-COMP:12202"/>
        <dbReference type="ChEBI" id="CHEBI:15378"/>
        <dbReference type="ChEBI" id="CHEBI:30616"/>
        <dbReference type="ChEBI" id="CHEBI:33019"/>
        <dbReference type="ChEBI" id="CHEBI:90618"/>
        <dbReference type="ChEBI" id="CHEBI:90778"/>
        <dbReference type="EC" id="2.7.7.80"/>
    </reaction>
</comment>
<dbReference type="PANTHER" id="PTHR10953">
    <property type="entry name" value="UBIQUITIN-ACTIVATING ENZYME E1"/>
    <property type="match status" value="1"/>
</dbReference>